<protein>
    <recommendedName>
        <fullName evidence="3">MATE family efflux transporter</fullName>
    </recommendedName>
</protein>
<gene>
    <name evidence="2" type="ORF">METZ01_LOCUS251833</name>
</gene>
<evidence type="ECO:0008006" key="3">
    <source>
        <dbReference type="Google" id="ProtNLM"/>
    </source>
</evidence>
<organism evidence="2">
    <name type="scientific">marine metagenome</name>
    <dbReference type="NCBI Taxonomy" id="408172"/>
    <lineage>
        <taxon>unclassified sequences</taxon>
        <taxon>metagenomes</taxon>
        <taxon>ecological metagenomes</taxon>
    </lineage>
</organism>
<keyword evidence="1" id="KW-0472">Membrane</keyword>
<feature type="non-terminal residue" evidence="2">
    <location>
        <position position="1"/>
    </location>
</feature>
<dbReference type="GO" id="GO:0015297">
    <property type="term" value="F:antiporter activity"/>
    <property type="evidence" value="ECO:0007669"/>
    <property type="project" value="InterPro"/>
</dbReference>
<feature type="transmembrane region" description="Helical" evidence="1">
    <location>
        <begin position="25"/>
        <end position="55"/>
    </location>
</feature>
<dbReference type="Pfam" id="PF01554">
    <property type="entry name" value="MatE"/>
    <property type="match status" value="1"/>
</dbReference>
<dbReference type="GO" id="GO:0016020">
    <property type="term" value="C:membrane"/>
    <property type="evidence" value="ECO:0007669"/>
    <property type="project" value="InterPro"/>
</dbReference>
<evidence type="ECO:0000256" key="1">
    <source>
        <dbReference type="SAM" id="Phobius"/>
    </source>
</evidence>
<keyword evidence="1" id="KW-1133">Transmembrane helix</keyword>
<feature type="non-terminal residue" evidence="2">
    <location>
        <position position="56"/>
    </location>
</feature>
<proteinExistence type="predicted"/>
<name>A0A382II66_9ZZZZ</name>
<reference evidence="2" key="1">
    <citation type="submission" date="2018-05" db="EMBL/GenBank/DDBJ databases">
        <authorList>
            <person name="Lanie J.A."/>
            <person name="Ng W.-L."/>
            <person name="Kazmierczak K.M."/>
            <person name="Andrzejewski T.M."/>
            <person name="Davidsen T.M."/>
            <person name="Wayne K.J."/>
            <person name="Tettelin H."/>
            <person name="Glass J.I."/>
            <person name="Rusch D."/>
            <person name="Podicherti R."/>
            <person name="Tsui H.-C.T."/>
            <person name="Winkler M.E."/>
        </authorList>
    </citation>
    <scope>NUCLEOTIDE SEQUENCE</scope>
</reference>
<sequence length="56" mass="5607">VIFESFLETALGVADTLLVSRIGEFAIAGVGAAIQVLFFVIAVLSALGVGSAVLVA</sequence>
<dbReference type="GO" id="GO:0042910">
    <property type="term" value="F:xenobiotic transmembrane transporter activity"/>
    <property type="evidence" value="ECO:0007669"/>
    <property type="project" value="InterPro"/>
</dbReference>
<keyword evidence="1" id="KW-0812">Transmembrane</keyword>
<accession>A0A382II66</accession>
<dbReference type="AlphaFoldDB" id="A0A382II66"/>
<dbReference type="InterPro" id="IPR002528">
    <property type="entry name" value="MATE_fam"/>
</dbReference>
<evidence type="ECO:0000313" key="2">
    <source>
        <dbReference type="EMBL" id="SVB98979.1"/>
    </source>
</evidence>
<dbReference type="EMBL" id="UINC01067372">
    <property type="protein sequence ID" value="SVB98979.1"/>
    <property type="molecule type" value="Genomic_DNA"/>
</dbReference>